<evidence type="ECO:0000256" key="3">
    <source>
        <dbReference type="ARBA" id="ARBA00022475"/>
    </source>
</evidence>
<keyword evidence="5" id="KW-1133">Transmembrane helix</keyword>
<dbReference type="EMBL" id="DVJK01000094">
    <property type="protein sequence ID" value="HIS66595.1"/>
    <property type="molecule type" value="Genomic_DNA"/>
</dbReference>
<dbReference type="AlphaFoldDB" id="A0A9D1JUK3"/>
<protein>
    <submittedName>
        <fullName evidence="8">DUF421 domain-containing protein</fullName>
    </submittedName>
</protein>
<gene>
    <name evidence="8" type="ORF">IAC18_03415</name>
</gene>
<organism evidence="8 9">
    <name type="scientific">Candidatus Scatomorpha merdipullorum</name>
    <dbReference type="NCBI Taxonomy" id="2840927"/>
    <lineage>
        <taxon>Bacteria</taxon>
        <taxon>Bacillati</taxon>
        <taxon>Bacillota</taxon>
        <taxon>Clostridia</taxon>
        <taxon>Eubacteriales</taxon>
        <taxon>Candidatus Scatomorpha</taxon>
    </lineage>
</organism>
<proteinExistence type="inferred from homology"/>
<evidence type="ECO:0000313" key="8">
    <source>
        <dbReference type="EMBL" id="HIS66595.1"/>
    </source>
</evidence>
<keyword evidence="4" id="KW-0812">Transmembrane</keyword>
<dbReference type="InterPro" id="IPR007353">
    <property type="entry name" value="DUF421"/>
</dbReference>
<keyword evidence="6" id="KW-0472">Membrane</keyword>
<comment type="subcellular location">
    <subcellularLocation>
        <location evidence="1">Cell membrane</location>
        <topology evidence="1">Multi-pass membrane protein</topology>
    </subcellularLocation>
</comment>
<evidence type="ECO:0000256" key="6">
    <source>
        <dbReference type="ARBA" id="ARBA00023136"/>
    </source>
</evidence>
<evidence type="ECO:0000259" key="7">
    <source>
        <dbReference type="Pfam" id="PF04239"/>
    </source>
</evidence>
<evidence type="ECO:0000256" key="4">
    <source>
        <dbReference type="ARBA" id="ARBA00022692"/>
    </source>
</evidence>
<evidence type="ECO:0000256" key="1">
    <source>
        <dbReference type="ARBA" id="ARBA00004651"/>
    </source>
</evidence>
<keyword evidence="3" id="KW-1003">Cell membrane</keyword>
<name>A0A9D1JUK3_9FIRM</name>
<dbReference type="GO" id="GO:0005886">
    <property type="term" value="C:plasma membrane"/>
    <property type="evidence" value="ECO:0007669"/>
    <property type="project" value="UniProtKB-SubCell"/>
</dbReference>
<dbReference type="PANTHER" id="PTHR34582:SF6">
    <property type="entry name" value="UPF0702 TRANSMEMBRANE PROTEIN YCAP"/>
    <property type="match status" value="1"/>
</dbReference>
<dbReference type="InterPro" id="IPR023090">
    <property type="entry name" value="UPF0702_alpha/beta_dom_sf"/>
</dbReference>
<feature type="domain" description="YetF C-terminal" evidence="7">
    <location>
        <begin position="79"/>
        <end position="210"/>
    </location>
</feature>
<evidence type="ECO:0000256" key="2">
    <source>
        <dbReference type="ARBA" id="ARBA00006448"/>
    </source>
</evidence>
<comment type="similarity">
    <text evidence="2">Belongs to the UPF0702 family.</text>
</comment>
<dbReference type="Gene3D" id="3.30.240.20">
    <property type="entry name" value="bsu07140 like domains"/>
    <property type="match status" value="2"/>
</dbReference>
<evidence type="ECO:0000313" key="9">
    <source>
        <dbReference type="Proteomes" id="UP000824001"/>
    </source>
</evidence>
<dbReference type="Pfam" id="PF04239">
    <property type="entry name" value="DUF421"/>
    <property type="match status" value="1"/>
</dbReference>
<reference evidence="8" key="2">
    <citation type="journal article" date="2021" name="PeerJ">
        <title>Extensive microbial diversity within the chicken gut microbiome revealed by metagenomics and culture.</title>
        <authorList>
            <person name="Gilroy R."/>
            <person name="Ravi A."/>
            <person name="Getino M."/>
            <person name="Pursley I."/>
            <person name="Horton D.L."/>
            <person name="Alikhan N.F."/>
            <person name="Baker D."/>
            <person name="Gharbi K."/>
            <person name="Hall N."/>
            <person name="Watson M."/>
            <person name="Adriaenssens E.M."/>
            <person name="Foster-Nyarko E."/>
            <person name="Jarju S."/>
            <person name="Secka A."/>
            <person name="Antonio M."/>
            <person name="Oren A."/>
            <person name="Chaudhuri R.R."/>
            <person name="La Ragione R."/>
            <person name="Hildebrand F."/>
            <person name="Pallen M.J."/>
        </authorList>
    </citation>
    <scope>NUCLEOTIDE SEQUENCE</scope>
    <source>
        <strain evidence="8">ChiHjej10B9-9673</strain>
    </source>
</reference>
<evidence type="ECO:0000256" key="5">
    <source>
        <dbReference type="ARBA" id="ARBA00022989"/>
    </source>
</evidence>
<accession>A0A9D1JUK3</accession>
<reference evidence="8" key="1">
    <citation type="submission" date="2020-10" db="EMBL/GenBank/DDBJ databases">
        <authorList>
            <person name="Gilroy R."/>
        </authorList>
    </citation>
    <scope>NUCLEOTIDE SEQUENCE</scope>
    <source>
        <strain evidence="8">ChiHjej10B9-9673</strain>
    </source>
</reference>
<sequence length="224" mass="24625">MAIVIIRTLIVYFSLLAFMRLMGKRQLSELELPELAVAVLIADLGAHPLQDIGIPLLNGLLPMAVLFCCEALISGAALRSPRLRSALFGRPSFLVAEGRINQREMRRARFTPDELMEQLRSKNITDLSQVQYAILETDGELNAVLYPPYRPATAEDLGLSPSDGGYPVIVVNDGRVLSDNLAALGRDEAWLRRELARFGLARPGDAYLFTADKKGAVFCAPKEA</sequence>
<dbReference type="PANTHER" id="PTHR34582">
    <property type="entry name" value="UPF0702 TRANSMEMBRANE PROTEIN YCAP"/>
    <property type="match status" value="1"/>
</dbReference>
<comment type="caution">
    <text evidence="8">The sequence shown here is derived from an EMBL/GenBank/DDBJ whole genome shotgun (WGS) entry which is preliminary data.</text>
</comment>
<dbReference type="Proteomes" id="UP000824001">
    <property type="component" value="Unassembled WGS sequence"/>
</dbReference>